<evidence type="ECO:0000313" key="2">
    <source>
        <dbReference type="Proteomes" id="UP000198795"/>
    </source>
</evidence>
<dbReference type="RefSeq" id="WP_090229655.1">
    <property type="nucleotide sequence ID" value="NZ_FNJC01000004.1"/>
</dbReference>
<accession>A0A1H0SEK5</accession>
<name>A0A1H0SEK5_9HYPH</name>
<dbReference type="Proteomes" id="UP000198795">
    <property type="component" value="Unassembled WGS sequence"/>
</dbReference>
<protein>
    <submittedName>
        <fullName evidence="1">Uncharacterized protein</fullName>
    </submittedName>
</protein>
<gene>
    <name evidence="1" type="ORF">SAMN04488061_2861</name>
</gene>
<reference evidence="1 2" key="1">
    <citation type="submission" date="2016-10" db="EMBL/GenBank/DDBJ databases">
        <authorList>
            <person name="Varghese N."/>
            <person name="Submissions S."/>
        </authorList>
    </citation>
    <scope>NUCLEOTIDE SEQUENCE [LARGE SCALE GENOMIC DNA]</scope>
    <source>
        <strain evidence="1 2">CGMCC 1.6497</strain>
    </source>
</reference>
<evidence type="ECO:0000313" key="1">
    <source>
        <dbReference type="EMBL" id="SDP40105.1"/>
    </source>
</evidence>
<proteinExistence type="predicted"/>
<organism evidence="1 2">
    <name type="scientific">Filomicrobium insigne</name>
    <dbReference type="NCBI Taxonomy" id="418854"/>
    <lineage>
        <taxon>Bacteria</taxon>
        <taxon>Pseudomonadati</taxon>
        <taxon>Pseudomonadota</taxon>
        <taxon>Alphaproteobacteria</taxon>
        <taxon>Hyphomicrobiales</taxon>
        <taxon>Hyphomicrobiaceae</taxon>
        <taxon>Filomicrobium</taxon>
    </lineage>
</organism>
<comment type="caution">
    <text evidence="1">The sequence shown here is derived from an EMBL/GenBank/DDBJ whole genome shotgun (WGS) entry which is preliminary data.</text>
</comment>
<sequence>MERLIPPVAPDEFKFAFMVAMAASAKKGPYVNPSNYGVNFRNDDTGEIVRYSPTDNALSRAALAVREQFEDSPKCASIMMRIHGMMDLIDDDRMKPYVRSGVNAPMEVRQEVLEVAAECEMSAVRGFDTHRFFSEVGQRFEPTSG</sequence>
<keyword evidence="2" id="KW-1185">Reference proteome</keyword>
<dbReference type="EMBL" id="FNJC01000004">
    <property type="protein sequence ID" value="SDP40105.1"/>
    <property type="molecule type" value="Genomic_DNA"/>
</dbReference>